<comment type="similarity">
    <text evidence="1">Belongs to the arylamine N-acetyltransferase family.</text>
</comment>
<dbReference type="Gene3D" id="3.30.2140.20">
    <property type="match status" value="1"/>
</dbReference>
<dbReference type="InterPro" id="IPR038765">
    <property type="entry name" value="Papain-like_cys_pep_sf"/>
</dbReference>
<evidence type="ECO:0000313" key="2">
    <source>
        <dbReference type="EMBL" id="KAK1756829.1"/>
    </source>
</evidence>
<dbReference type="Proteomes" id="UP001239445">
    <property type="component" value="Unassembled WGS sequence"/>
</dbReference>
<dbReference type="PANTHER" id="PTHR11786:SF0">
    <property type="entry name" value="ARYLAMINE N-ACETYLTRANSFERASE 4-RELATED"/>
    <property type="match status" value="1"/>
</dbReference>
<proteinExistence type="inferred from homology"/>
<evidence type="ECO:0000256" key="1">
    <source>
        <dbReference type="ARBA" id="ARBA00006547"/>
    </source>
</evidence>
<comment type="caution">
    <text evidence="2">The sequence shown here is derived from an EMBL/GenBank/DDBJ whole genome shotgun (WGS) entry which is preliminary data.</text>
</comment>
<dbReference type="PANTHER" id="PTHR11786">
    <property type="entry name" value="N-HYDROXYARYLAMINE O-ACETYLTRANSFERASE"/>
    <property type="match status" value="1"/>
</dbReference>
<organism evidence="2 3">
    <name type="scientific">Echria macrotheca</name>
    <dbReference type="NCBI Taxonomy" id="438768"/>
    <lineage>
        <taxon>Eukaryota</taxon>
        <taxon>Fungi</taxon>
        <taxon>Dikarya</taxon>
        <taxon>Ascomycota</taxon>
        <taxon>Pezizomycotina</taxon>
        <taxon>Sordariomycetes</taxon>
        <taxon>Sordariomycetidae</taxon>
        <taxon>Sordariales</taxon>
        <taxon>Schizotheciaceae</taxon>
        <taxon>Echria</taxon>
    </lineage>
</organism>
<dbReference type="Pfam" id="PF00797">
    <property type="entry name" value="Acetyltransf_2"/>
    <property type="match status" value="1"/>
</dbReference>
<dbReference type="InterPro" id="IPR053710">
    <property type="entry name" value="Arylamine_NAT_domain_sf"/>
</dbReference>
<accession>A0AAJ0BGI9</accession>
<dbReference type="AlphaFoldDB" id="A0AAJ0BGI9"/>
<reference evidence="2" key="1">
    <citation type="submission" date="2023-06" db="EMBL/GenBank/DDBJ databases">
        <title>Genome-scale phylogeny and comparative genomics of the fungal order Sordariales.</title>
        <authorList>
            <consortium name="Lawrence Berkeley National Laboratory"/>
            <person name="Hensen N."/>
            <person name="Bonometti L."/>
            <person name="Westerberg I."/>
            <person name="Brannstrom I.O."/>
            <person name="Guillou S."/>
            <person name="Cros-Aarteil S."/>
            <person name="Calhoun S."/>
            <person name="Haridas S."/>
            <person name="Kuo A."/>
            <person name="Mondo S."/>
            <person name="Pangilinan J."/>
            <person name="Riley R."/>
            <person name="Labutti K."/>
            <person name="Andreopoulos B."/>
            <person name="Lipzen A."/>
            <person name="Chen C."/>
            <person name="Yanf M."/>
            <person name="Daum C."/>
            <person name="Ng V."/>
            <person name="Clum A."/>
            <person name="Steindorff A."/>
            <person name="Ohm R."/>
            <person name="Martin F."/>
            <person name="Silar P."/>
            <person name="Natvig D."/>
            <person name="Lalanne C."/>
            <person name="Gautier V."/>
            <person name="Ament-Velasquez S.L."/>
            <person name="Kruys A."/>
            <person name="Hutchinson M.I."/>
            <person name="Powell A.J."/>
            <person name="Barry K."/>
            <person name="Miller A.N."/>
            <person name="Grigoriev I.V."/>
            <person name="Debuchy R."/>
            <person name="Gladieux P."/>
            <person name="Thoren M.H."/>
            <person name="Johannesson H."/>
        </authorList>
    </citation>
    <scope>NUCLEOTIDE SEQUENCE</scope>
    <source>
        <strain evidence="2">PSN4</strain>
    </source>
</reference>
<protein>
    <submittedName>
        <fullName evidence="2">Arylamine N-acetyltransferase, pineal gland isozyme NAT-10</fullName>
    </submittedName>
</protein>
<dbReference type="EMBL" id="MU839831">
    <property type="protein sequence ID" value="KAK1756829.1"/>
    <property type="molecule type" value="Genomic_DNA"/>
</dbReference>
<gene>
    <name evidence="2" type="ORF">QBC47DRAFT_297150</name>
</gene>
<name>A0AAJ0BGI9_9PEZI</name>
<dbReference type="InterPro" id="IPR001447">
    <property type="entry name" value="Arylamine_N-AcTrfase"/>
</dbReference>
<keyword evidence="3" id="KW-1185">Reference proteome</keyword>
<sequence>MSNENVYSAAQVAQYLDHIGLPQSFHPSAGPKLDIHYLTTLFTHQITTVPYENLQIHYSQTHTVDLDPQVLFTKIVTNNRGRGGYCMETALFFKHILHALGFADAYTAGVRIRLRGPDGVPAGPYIGFVHLVIILTLEHDGTRYALDVAFGGDGPTKPLPLIEDLVHHNGLGTQEIRLTRGFQPDQTYRGPGASRKWIYQYRNRPQQEWNSFYAFDPDFEFGEPDFAVMSHFASTSALSMQSFTPLAIRFLRGTTTGQEEENENDGERTEKWEKKVRVVGKVMMVNGLVKRNMGGKTELVRTCVTEAERVAALREYFGILLTDEEVAGIKGRVPELGRA</sequence>
<dbReference type="SUPFAM" id="SSF54001">
    <property type="entry name" value="Cysteine proteinases"/>
    <property type="match status" value="1"/>
</dbReference>
<evidence type="ECO:0000313" key="3">
    <source>
        <dbReference type="Proteomes" id="UP001239445"/>
    </source>
</evidence>
<dbReference type="GO" id="GO:0016407">
    <property type="term" value="F:acetyltransferase activity"/>
    <property type="evidence" value="ECO:0007669"/>
    <property type="project" value="InterPro"/>
</dbReference>